<feature type="compositionally biased region" description="Polar residues" evidence="1">
    <location>
        <begin position="290"/>
        <end position="305"/>
    </location>
</feature>
<dbReference type="Proteomes" id="UP001159042">
    <property type="component" value="Unassembled WGS sequence"/>
</dbReference>
<dbReference type="GO" id="GO:0005829">
    <property type="term" value="C:cytosol"/>
    <property type="evidence" value="ECO:0007669"/>
    <property type="project" value="TreeGrafter"/>
</dbReference>
<dbReference type="PANTHER" id="PTHR46745:SF1">
    <property type="entry name" value="TSC22 DOMAIN FAMILY PROTEIN 1"/>
    <property type="match status" value="1"/>
</dbReference>
<feature type="region of interest" description="Disordered" evidence="1">
    <location>
        <begin position="250"/>
        <end position="305"/>
    </location>
</feature>
<evidence type="ECO:0000313" key="3">
    <source>
        <dbReference type="Proteomes" id="UP001159042"/>
    </source>
</evidence>
<dbReference type="GO" id="GO:0005634">
    <property type="term" value="C:nucleus"/>
    <property type="evidence" value="ECO:0007669"/>
    <property type="project" value="TreeGrafter"/>
</dbReference>
<dbReference type="SUPFAM" id="SSF58026">
    <property type="entry name" value="Delta-sleep-inducing peptide immunoreactive peptide"/>
    <property type="match status" value="1"/>
</dbReference>
<organism evidence="2 3">
    <name type="scientific">Exocentrus adspersus</name>
    <dbReference type="NCBI Taxonomy" id="1586481"/>
    <lineage>
        <taxon>Eukaryota</taxon>
        <taxon>Metazoa</taxon>
        <taxon>Ecdysozoa</taxon>
        <taxon>Arthropoda</taxon>
        <taxon>Hexapoda</taxon>
        <taxon>Insecta</taxon>
        <taxon>Pterygota</taxon>
        <taxon>Neoptera</taxon>
        <taxon>Endopterygota</taxon>
        <taxon>Coleoptera</taxon>
        <taxon>Polyphaga</taxon>
        <taxon>Cucujiformia</taxon>
        <taxon>Chrysomeloidea</taxon>
        <taxon>Cerambycidae</taxon>
        <taxon>Lamiinae</taxon>
        <taxon>Acanthocinini</taxon>
        <taxon>Exocentrus</taxon>
    </lineage>
</organism>
<evidence type="ECO:0000256" key="1">
    <source>
        <dbReference type="SAM" id="MobiDB-lite"/>
    </source>
</evidence>
<keyword evidence="3" id="KW-1185">Reference proteome</keyword>
<dbReference type="AlphaFoldDB" id="A0AAV8WDF0"/>
<dbReference type="InterPro" id="IPR000580">
    <property type="entry name" value="TSC22/Bun"/>
</dbReference>
<dbReference type="GO" id="GO:0008284">
    <property type="term" value="P:positive regulation of cell population proliferation"/>
    <property type="evidence" value="ECO:0007669"/>
    <property type="project" value="TreeGrafter"/>
</dbReference>
<dbReference type="PANTHER" id="PTHR46745">
    <property type="entry name" value="TSC22 DOMAIN FAMILY PROTEIN 1"/>
    <property type="match status" value="1"/>
</dbReference>
<dbReference type="GO" id="GO:0006357">
    <property type="term" value="P:regulation of transcription by RNA polymerase II"/>
    <property type="evidence" value="ECO:0007669"/>
    <property type="project" value="InterPro"/>
</dbReference>
<gene>
    <name evidence="2" type="ORF">NQ315_010307</name>
</gene>
<dbReference type="Gene3D" id="1.20.5.490">
    <property type="entry name" value="Single helix bin"/>
    <property type="match status" value="1"/>
</dbReference>
<dbReference type="Pfam" id="PF01166">
    <property type="entry name" value="TSC22"/>
    <property type="match status" value="1"/>
</dbReference>
<dbReference type="CDD" id="cd21936">
    <property type="entry name" value="ZIP_TSC22D"/>
    <property type="match status" value="1"/>
</dbReference>
<evidence type="ECO:0008006" key="4">
    <source>
        <dbReference type="Google" id="ProtNLM"/>
    </source>
</evidence>
<feature type="compositionally biased region" description="Basic and acidic residues" evidence="1">
    <location>
        <begin position="116"/>
        <end position="131"/>
    </location>
</feature>
<name>A0AAV8WDF0_9CUCU</name>
<dbReference type="EMBL" id="JANEYG010000004">
    <property type="protein sequence ID" value="KAJ8923726.1"/>
    <property type="molecule type" value="Genomic_DNA"/>
</dbReference>
<feature type="compositionally biased region" description="Basic and acidic residues" evidence="1">
    <location>
        <begin position="70"/>
        <end position="81"/>
    </location>
</feature>
<dbReference type="GO" id="GO:0043066">
    <property type="term" value="P:negative regulation of apoptotic process"/>
    <property type="evidence" value="ECO:0007669"/>
    <property type="project" value="TreeGrafter"/>
</dbReference>
<proteinExistence type="predicted"/>
<accession>A0AAV8WDF0</accession>
<feature type="region of interest" description="Disordered" evidence="1">
    <location>
        <begin position="113"/>
        <end position="141"/>
    </location>
</feature>
<evidence type="ECO:0000313" key="2">
    <source>
        <dbReference type="EMBL" id="KAJ8923726.1"/>
    </source>
</evidence>
<sequence>MSFMIKFFVSLNETLRLGDDILNNHSQVRAQSASSRKKSQTTSPSCSFQITGVSLTRYDVGDDSADDLDESHTDDISRVTDNETPSFSEDSRDNDEQPQQIVYTTAATVPLSTSKIDTEAKRKEKETRDLGSDSPDILDSAKPRTCTAASFIDPTFMEVDDRQQRIPNTSAFWETDCQESYLYSGAIIMPDTDLFPIPLARPPKTKARTSCPTTPNVIPMVRPIRSAKPFFTSPSFDSVLKNPQNDKNILKSTCPAKNGVEVDNPQSQDGCKEVAIQDQNKNAGHRRSIDNPSNGTSPGTPSDSSIASELPLVVSDLNFNEATFFAVYCFIRNFVGASVSCTATIDTKIEHALDVVKNHLTHAVRLEVEELKVKINELVDRISYLEYENDLLRANVAPDVLANLGNSGGK</sequence>
<comment type="caution">
    <text evidence="2">The sequence shown here is derived from an EMBL/GenBank/DDBJ whole genome shotgun (WGS) entry which is preliminary data.</text>
</comment>
<reference evidence="2 3" key="1">
    <citation type="journal article" date="2023" name="Insect Mol. Biol.">
        <title>Genome sequencing provides insights into the evolution of gene families encoding plant cell wall-degrading enzymes in longhorned beetles.</title>
        <authorList>
            <person name="Shin N.R."/>
            <person name="Okamura Y."/>
            <person name="Kirsch R."/>
            <person name="Pauchet Y."/>
        </authorList>
    </citation>
    <scope>NUCLEOTIDE SEQUENCE [LARGE SCALE GENOMIC DNA]</scope>
    <source>
        <strain evidence="2">EAD_L_NR</strain>
    </source>
</reference>
<feature type="region of interest" description="Disordered" evidence="1">
    <location>
        <begin position="61"/>
        <end position="98"/>
    </location>
</feature>
<protein>
    <recommendedName>
        <fullName evidence="4">TSC22 domain family protein 2</fullName>
    </recommendedName>
</protein>